<feature type="coiled-coil region" evidence="3">
    <location>
        <begin position="21"/>
        <end position="48"/>
    </location>
</feature>
<dbReference type="AlphaFoldDB" id="A0A9N8ZJA1"/>
<evidence type="ECO:0000256" key="3">
    <source>
        <dbReference type="SAM" id="Coils"/>
    </source>
</evidence>
<comment type="similarity">
    <text evidence="1">Belongs to the SIKE family.</text>
</comment>
<keyword evidence="2 3" id="KW-0175">Coiled coil</keyword>
<evidence type="ECO:0000256" key="4">
    <source>
        <dbReference type="SAM" id="MobiDB-lite"/>
    </source>
</evidence>
<dbReference type="Proteomes" id="UP000789572">
    <property type="component" value="Unassembled WGS sequence"/>
</dbReference>
<comment type="caution">
    <text evidence="5">The sequence shown here is derived from an EMBL/GenBank/DDBJ whole genome shotgun (WGS) entry which is preliminary data.</text>
</comment>
<dbReference type="OrthoDB" id="21214at2759"/>
<accession>A0A9N8ZJA1</accession>
<dbReference type="Pfam" id="PF05769">
    <property type="entry name" value="SIKE"/>
    <property type="match status" value="1"/>
</dbReference>
<evidence type="ECO:0000256" key="1">
    <source>
        <dbReference type="ARBA" id="ARBA00005537"/>
    </source>
</evidence>
<gene>
    <name evidence="5" type="ORF">POCULU_LOCUS2414</name>
</gene>
<dbReference type="EMBL" id="CAJVPJ010000223">
    <property type="protein sequence ID" value="CAG8497809.1"/>
    <property type="molecule type" value="Genomic_DNA"/>
</dbReference>
<feature type="coiled-coil region" evidence="3">
    <location>
        <begin position="134"/>
        <end position="161"/>
    </location>
</feature>
<feature type="compositionally biased region" description="Basic and acidic residues" evidence="4">
    <location>
        <begin position="243"/>
        <end position="258"/>
    </location>
</feature>
<dbReference type="PANTHER" id="PTHR39472">
    <property type="entry name" value="EXPRESSED PROTEIN"/>
    <property type="match status" value="1"/>
</dbReference>
<keyword evidence="6" id="KW-1185">Reference proteome</keyword>
<sequence>MTPSTTEYDEDDELYEVMHLVEELSAELAKGRENMSLLLEELNDLKLRCAQYTRPLIRANIRLPKLPPDTDPSKALNTRLTLEHESLLSENAYLSSTVKEYETTLQQLMSKFRLHSYRIQQNKLDLQRKHENLILAERVKRDQLEKENALLQAKIVSVAEILRKAVGYQNDPETIALVKSLLIENEVLRELTNVARMKIADKEASKDEKRGMEQGMEQGNELQRNEQGNDETHELQFPNPPSDELKKLHNMEIRDGNS</sequence>
<name>A0A9N8ZJA1_9GLOM</name>
<evidence type="ECO:0000313" key="6">
    <source>
        <dbReference type="Proteomes" id="UP000789572"/>
    </source>
</evidence>
<evidence type="ECO:0000256" key="2">
    <source>
        <dbReference type="ARBA" id="ARBA00023054"/>
    </source>
</evidence>
<protein>
    <submittedName>
        <fullName evidence="5">7877_t:CDS:1</fullName>
    </submittedName>
</protein>
<proteinExistence type="inferred from homology"/>
<dbReference type="PANTHER" id="PTHR39472:SF1">
    <property type="entry name" value="EXPRESSED PROTEIN"/>
    <property type="match status" value="1"/>
</dbReference>
<organism evidence="5 6">
    <name type="scientific">Paraglomus occultum</name>
    <dbReference type="NCBI Taxonomy" id="144539"/>
    <lineage>
        <taxon>Eukaryota</taxon>
        <taxon>Fungi</taxon>
        <taxon>Fungi incertae sedis</taxon>
        <taxon>Mucoromycota</taxon>
        <taxon>Glomeromycotina</taxon>
        <taxon>Glomeromycetes</taxon>
        <taxon>Paraglomerales</taxon>
        <taxon>Paraglomeraceae</taxon>
        <taxon>Paraglomus</taxon>
    </lineage>
</organism>
<reference evidence="5" key="1">
    <citation type="submission" date="2021-06" db="EMBL/GenBank/DDBJ databases">
        <authorList>
            <person name="Kallberg Y."/>
            <person name="Tangrot J."/>
            <person name="Rosling A."/>
        </authorList>
    </citation>
    <scope>NUCLEOTIDE SEQUENCE</scope>
    <source>
        <strain evidence="5">IA702</strain>
    </source>
</reference>
<dbReference type="InterPro" id="IPR008555">
    <property type="entry name" value="SIKE"/>
</dbReference>
<feature type="compositionally biased region" description="Basic and acidic residues" evidence="4">
    <location>
        <begin position="202"/>
        <end position="212"/>
    </location>
</feature>
<feature type="region of interest" description="Disordered" evidence="4">
    <location>
        <begin position="202"/>
        <end position="258"/>
    </location>
</feature>
<evidence type="ECO:0000313" key="5">
    <source>
        <dbReference type="EMBL" id="CAG8497809.1"/>
    </source>
</evidence>